<evidence type="ECO:0000256" key="2">
    <source>
        <dbReference type="ARBA" id="ARBA00022598"/>
    </source>
</evidence>
<organism evidence="10 11">
    <name type="scientific">Lineolata rhizophorae</name>
    <dbReference type="NCBI Taxonomy" id="578093"/>
    <lineage>
        <taxon>Eukaryota</taxon>
        <taxon>Fungi</taxon>
        <taxon>Dikarya</taxon>
        <taxon>Ascomycota</taxon>
        <taxon>Pezizomycotina</taxon>
        <taxon>Dothideomycetes</taxon>
        <taxon>Dothideomycetes incertae sedis</taxon>
        <taxon>Lineolatales</taxon>
        <taxon>Lineolataceae</taxon>
        <taxon>Lineolata</taxon>
    </lineage>
</organism>
<evidence type="ECO:0000256" key="3">
    <source>
        <dbReference type="ARBA" id="ARBA00022741"/>
    </source>
</evidence>
<feature type="region of interest" description="Disordered" evidence="8">
    <location>
        <begin position="122"/>
        <end position="142"/>
    </location>
</feature>
<dbReference type="Pfam" id="PF00587">
    <property type="entry name" value="tRNA-synt_2b"/>
    <property type="match status" value="2"/>
</dbReference>
<dbReference type="GO" id="GO:0006434">
    <property type="term" value="P:seryl-tRNA aminoacylation"/>
    <property type="evidence" value="ECO:0007669"/>
    <property type="project" value="InterPro"/>
</dbReference>
<keyword evidence="4" id="KW-0067">ATP-binding</keyword>
<evidence type="ECO:0000256" key="1">
    <source>
        <dbReference type="ARBA" id="ARBA00012840"/>
    </source>
</evidence>
<keyword evidence="5" id="KW-0030">Aminoacyl-tRNA synthetase</keyword>
<dbReference type="InterPro" id="IPR045864">
    <property type="entry name" value="aa-tRNA-synth_II/BPL/LPL"/>
</dbReference>
<proteinExistence type="predicted"/>
<dbReference type="PANTHER" id="PTHR11778">
    <property type="entry name" value="SERYL-TRNA SYNTHETASE"/>
    <property type="match status" value="1"/>
</dbReference>
<name>A0A6A6P414_9PEZI</name>
<dbReference type="InterPro" id="IPR006195">
    <property type="entry name" value="aa-tRNA-synth_II"/>
</dbReference>
<dbReference type="GO" id="GO:0005524">
    <property type="term" value="F:ATP binding"/>
    <property type="evidence" value="ECO:0007669"/>
    <property type="project" value="UniProtKB-KW"/>
</dbReference>
<evidence type="ECO:0000256" key="7">
    <source>
        <dbReference type="ARBA" id="ARBA00034892"/>
    </source>
</evidence>
<reference evidence="10" key="1">
    <citation type="journal article" date="2020" name="Stud. Mycol.">
        <title>101 Dothideomycetes genomes: a test case for predicting lifestyles and emergence of pathogens.</title>
        <authorList>
            <person name="Haridas S."/>
            <person name="Albert R."/>
            <person name="Binder M."/>
            <person name="Bloem J."/>
            <person name="Labutti K."/>
            <person name="Salamov A."/>
            <person name="Andreopoulos B."/>
            <person name="Baker S."/>
            <person name="Barry K."/>
            <person name="Bills G."/>
            <person name="Bluhm B."/>
            <person name="Cannon C."/>
            <person name="Castanera R."/>
            <person name="Culley D."/>
            <person name="Daum C."/>
            <person name="Ezra D."/>
            <person name="Gonzalez J."/>
            <person name="Henrissat B."/>
            <person name="Kuo A."/>
            <person name="Liang C."/>
            <person name="Lipzen A."/>
            <person name="Lutzoni F."/>
            <person name="Magnuson J."/>
            <person name="Mondo S."/>
            <person name="Nolan M."/>
            <person name="Ohm R."/>
            <person name="Pangilinan J."/>
            <person name="Park H.-J."/>
            <person name="Ramirez L."/>
            <person name="Alfaro M."/>
            <person name="Sun H."/>
            <person name="Tritt A."/>
            <person name="Yoshinaga Y."/>
            <person name="Zwiers L.-H."/>
            <person name="Turgeon B."/>
            <person name="Goodwin S."/>
            <person name="Spatafora J."/>
            <person name="Crous P."/>
            <person name="Grigoriev I."/>
        </authorList>
    </citation>
    <scope>NUCLEOTIDE SEQUENCE</scope>
    <source>
        <strain evidence="10">ATCC 16933</strain>
    </source>
</reference>
<feature type="compositionally biased region" description="Gly residues" evidence="8">
    <location>
        <begin position="321"/>
        <end position="333"/>
    </location>
</feature>
<evidence type="ECO:0000256" key="6">
    <source>
        <dbReference type="ARBA" id="ARBA00031113"/>
    </source>
</evidence>
<keyword evidence="2" id="KW-0436">Ligase</keyword>
<dbReference type="EC" id="6.1.1.11" evidence="1"/>
<keyword evidence="3" id="KW-0547">Nucleotide-binding</keyword>
<feature type="region of interest" description="Disordered" evidence="8">
    <location>
        <begin position="316"/>
        <end position="337"/>
    </location>
</feature>
<protein>
    <recommendedName>
        <fullName evidence="1">serine--tRNA ligase</fullName>
        <ecNumber evidence="1">6.1.1.11</ecNumber>
    </recommendedName>
    <alternativeName>
        <fullName evidence="6">Seryl-tRNA synthetase</fullName>
    </alternativeName>
    <alternativeName>
        <fullName evidence="7">Seryl-tRNA(Ser) synthetase</fullName>
    </alternativeName>
</protein>
<dbReference type="Gene3D" id="3.30.930.10">
    <property type="entry name" value="Bira Bifunctional Protein, Domain 2"/>
    <property type="match status" value="1"/>
</dbReference>
<gene>
    <name evidence="10" type="ORF">BDY21DRAFT_341186</name>
</gene>
<evidence type="ECO:0000256" key="5">
    <source>
        <dbReference type="ARBA" id="ARBA00023146"/>
    </source>
</evidence>
<sequence length="581" mass="63421">MRSPAASFRACSRCRRSLRVFLPEPFKRAPLCPLRGQQRRANTTSSQARPPTAPKAYLDIKHIRQNPGLYEQNCIDRNYATLSQYPWRIIKLHEQWLNMQRGEGRRLRERSNKIRRLLKLGTGRGRTNGQNTEDASAGEEEARTREELLQEAKALKVELARVEELEKGIQDEIGRLAWELPNLTSGHTPLGETPTVLGHINEQLGTKLRQQETLSSPSFSADPSTLLGGTSRSHTAISAHLNNVLDFPAGARTSGWGFYFLRSAAALLEQALIQYALQEAMARGFVPVSPPSLVYAHIAEASGFRPRDQSGETQIYSVGDVDGGNNGEGGGSSGKTPPLVLAGTAEIPLAGMLAGQTVRPESLPLKMVGVSRCYRAEAGARGAETKGLYRVHEFTKVELFGWAMPPTADESSASADGNFDTSASRSSSIQAQTPAEAIFADILSLQSHILTSLNLHARLLELPSADLGASATRKLDHEAYFPSRAAAGLSTFPSSQEHLGWGELTSASLCTDYQARRLGARVKLADGSLVFLHSVNGTACAVPRVLAALIEQGWDADRGMIWVPECLRVWMRGREWVGEHL</sequence>
<evidence type="ECO:0000313" key="10">
    <source>
        <dbReference type="EMBL" id="KAF2458736.1"/>
    </source>
</evidence>
<evidence type="ECO:0000313" key="11">
    <source>
        <dbReference type="Proteomes" id="UP000799766"/>
    </source>
</evidence>
<dbReference type="OrthoDB" id="10264585at2759"/>
<feature type="domain" description="Aminoacyl-transfer RNA synthetases class-II family profile" evidence="9">
    <location>
        <begin position="268"/>
        <end position="564"/>
    </location>
</feature>
<evidence type="ECO:0000259" key="9">
    <source>
        <dbReference type="PROSITE" id="PS50862"/>
    </source>
</evidence>
<dbReference type="InterPro" id="IPR010978">
    <property type="entry name" value="tRNA-bd_arm"/>
</dbReference>
<keyword evidence="11" id="KW-1185">Reference proteome</keyword>
<dbReference type="InterPro" id="IPR002317">
    <property type="entry name" value="Ser-tRNA-ligase_type_1"/>
</dbReference>
<feature type="compositionally biased region" description="Low complexity" evidence="8">
    <location>
        <begin position="122"/>
        <end position="132"/>
    </location>
</feature>
<accession>A0A6A6P414</accession>
<evidence type="ECO:0000256" key="4">
    <source>
        <dbReference type="ARBA" id="ARBA00022840"/>
    </source>
</evidence>
<dbReference type="GO" id="GO:0004828">
    <property type="term" value="F:serine-tRNA ligase activity"/>
    <property type="evidence" value="ECO:0007669"/>
    <property type="project" value="UniProtKB-EC"/>
</dbReference>
<dbReference type="Proteomes" id="UP000799766">
    <property type="component" value="Unassembled WGS sequence"/>
</dbReference>
<dbReference type="Gene3D" id="1.10.287.40">
    <property type="entry name" value="Serine-tRNA synthetase, tRNA binding domain"/>
    <property type="match status" value="1"/>
</dbReference>
<dbReference type="InterPro" id="IPR002314">
    <property type="entry name" value="aa-tRNA-synt_IIb"/>
</dbReference>
<dbReference type="AlphaFoldDB" id="A0A6A6P414"/>
<evidence type="ECO:0000256" key="8">
    <source>
        <dbReference type="SAM" id="MobiDB-lite"/>
    </source>
</evidence>
<dbReference type="PRINTS" id="PR00981">
    <property type="entry name" value="TRNASYNTHSER"/>
</dbReference>
<dbReference type="EMBL" id="MU001677">
    <property type="protein sequence ID" value="KAF2458736.1"/>
    <property type="molecule type" value="Genomic_DNA"/>
</dbReference>
<dbReference type="SUPFAM" id="SSF46589">
    <property type="entry name" value="tRNA-binding arm"/>
    <property type="match status" value="1"/>
</dbReference>
<dbReference type="InterPro" id="IPR042103">
    <property type="entry name" value="SerRS_1_N_sf"/>
</dbReference>
<dbReference type="PROSITE" id="PS50862">
    <property type="entry name" value="AA_TRNA_LIGASE_II"/>
    <property type="match status" value="1"/>
</dbReference>
<dbReference type="SUPFAM" id="SSF55681">
    <property type="entry name" value="Class II aaRS and biotin synthetases"/>
    <property type="match status" value="1"/>
</dbReference>